<dbReference type="OrthoDB" id="6635957at2"/>
<gene>
    <name evidence="1" type="ORF">SAMN02982985_00232</name>
</gene>
<organism evidence="1 2">
    <name type="scientific">Rugamonas rubra</name>
    <dbReference type="NCBI Taxonomy" id="758825"/>
    <lineage>
        <taxon>Bacteria</taxon>
        <taxon>Pseudomonadati</taxon>
        <taxon>Pseudomonadota</taxon>
        <taxon>Betaproteobacteria</taxon>
        <taxon>Burkholderiales</taxon>
        <taxon>Oxalobacteraceae</taxon>
        <taxon>Telluria group</taxon>
        <taxon>Rugamonas</taxon>
    </lineage>
</organism>
<keyword evidence="2" id="KW-1185">Reference proteome</keyword>
<reference evidence="1 2" key="1">
    <citation type="submission" date="2016-10" db="EMBL/GenBank/DDBJ databases">
        <authorList>
            <person name="de Groot N.N."/>
        </authorList>
    </citation>
    <scope>NUCLEOTIDE SEQUENCE [LARGE SCALE GENOMIC DNA]</scope>
    <source>
        <strain evidence="1 2">ATCC 43154</strain>
    </source>
</reference>
<dbReference type="Pfam" id="PF14518">
    <property type="entry name" value="Haem_oxygenas_2"/>
    <property type="match status" value="1"/>
</dbReference>
<proteinExistence type="predicted"/>
<dbReference type="Gene3D" id="1.20.910.10">
    <property type="entry name" value="Heme oxygenase-like"/>
    <property type="match status" value="1"/>
</dbReference>
<dbReference type="AlphaFoldDB" id="A0A1I4HVH3"/>
<evidence type="ECO:0000313" key="1">
    <source>
        <dbReference type="EMBL" id="SFL45631.1"/>
    </source>
</evidence>
<dbReference type="InterPro" id="IPR016084">
    <property type="entry name" value="Haem_Oase-like_multi-hlx"/>
</dbReference>
<evidence type="ECO:0000313" key="2">
    <source>
        <dbReference type="Proteomes" id="UP000199470"/>
    </source>
</evidence>
<name>A0A1I4HVH3_9BURK</name>
<dbReference type="SMART" id="SM01236">
    <property type="entry name" value="Haem_oxygenase_2"/>
    <property type="match status" value="1"/>
</dbReference>
<dbReference type="EMBL" id="FOTW01000004">
    <property type="protein sequence ID" value="SFL45631.1"/>
    <property type="molecule type" value="Genomic_DNA"/>
</dbReference>
<dbReference type="RefSeq" id="WP_093382489.1">
    <property type="nucleotide sequence ID" value="NZ_FOTW01000004.1"/>
</dbReference>
<accession>A0A1I4HVH3</accession>
<dbReference type="Proteomes" id="UP000199470">
    <property type="component" value="Unassembled WGS sequence"/>
</dbReference>
<sequence>MIPAAAPAPAGARAPAYSAHGVDAIAGARAADMRRVCETLAEEPVTEYRLFLAQGVAAFLDQRGGGTDSGLDGAAEAAARALSACVRGARHNEPLLIHLQLMACVCERLLVRVADVRNFSRPMMHPLFSLVENFDHLSISATLKAFILAEKPTFKHTRTLDSYLSDLCMEDESYLAASIPLALSALAVERLPEIFGFTYALWRAMARVARDTPEGEYYGRQYRRLSAALECMERQGGGAAALSRALERGARTLAFCLGLLEEASRGNAARSARRAAQIMREKSQFALIHHEKVMLGGRRLVELFTDATASGAAILDALEASDWIDPDAVDESRFFKRLLGVGGKMHGVFSQVEIDALKNYFRSKRHARQDTPHSTAPSELLQFLSRHARAVLEAPPGAGGPPVDHRAAYYSTINAEWRPAGIADAQHVVHAVFAEFDKCRPALERDVEMRAFPYSSEAFERRVEEIYYSQSRQTKSLNLAVDDDALAAIHLAFAPFAMVDGCWLKNISAANRGDRAGELLFSIFADEIGNGIDAANHANIYQRLMGDFGLALPPPCHAGFAADQRIPHQAFKVPAFLVAINLRHTEYFHEILGLNLAIEMSGLDGFYEAMIDNLERRKMRADFWRVHVSADNFSTGHARQSVHLIQHHMGRIERYAGREESVLVWNRIWRGFLTMIYLFRIELAVLLSQKKINQTVA</sequence>
<dbReference type="STRING" id="758825.SAMN02982985_00232"/>
<protein>
    <submittedName>
        <fullName evidence="1">Iron-containing redox enzyme</fullName>
    </submittedName>
</protein>